<organism evidence="1 2">
    <name type="scientific">Ligilactobacillus salitolerans</name>
    <dbReference type="NCBI Taxonomy" id="1808352"/>
    <lineage>
        <taxon>Bacteria</taxon>
        <taxon>Bacillati</taxon>
        <taxon>Bacillota</taxon>
        <taxon>Bacilli</taxon>
        <taxon>Lactobacillales</taxon>
        <taxon>Lactobacillaceae</taxon>
        <taxon>Ligilactobacillus</taxon>
    </lineage>
</organism>
<comment type="caution">
    <text evidence="1">The sequence shown here is derived from an EMBL/GenBank/DDBJ whole genome shotgun (WGS) entry which is preliminary data.</text>
</comment>
<dbReference type="EMBL" id="BFFP01000044">
    <property type="protein sequence ID" value="GBG95624.1"/>
    <property type="molecule type" value="Genomic_DNA"/>
</dbReference>
<dbReference type="Proteomes" id="UP000286848">
    <property type="component" value="Unassembled WGS sequence"/>
</dbReference>
<proteinExistence type="predicted"/>
<evidence type="ECO:0000313" key="1">
    <source>
        <dbReference type="EMBL" id="GBG95624.1"/>
    </source>
</evidence>
<dbReference type="RefSeq" id="WP_124978083.1">
    <property type="nucleotide sequence ID" value="NZ_BFFP01000044.1"/>
</dbReference>
<protein>
    <submittedName>
        <fullName evidence="1">DNA-binding protein</fullName>
    </submittedName>
</protein>
<dbReference type="InterPro" id="IPR003772">
    <property type="entry name" value="YceD"/>
</dbReference>
<evidence type="ECO:0000313" key="2">
    <source>
        <dbReference type="Proteomes" id="UP000286848"/>
    </source>
</evidence>
<gene>
    <name evidence="1" type="ORF">LFYK43_20830</name>
</gene>
<dbReference type="OrthoDB" id="9790372at2"/>
<name>A0A401IVR0_9LACO</name>
<accession>A0A401IVR0</accession>
<sequence length="185" mass="20777">MKWSYKQLQQLGDEPLQVNEKLNLEKELKTRKPAISVVSPVEVTGVIGADSVSAFSQLQVHVSLTLPSTRSLEPATIQLSFLINENYVEADRTDFSEFSDSDLVIVLENNLLDLDKIITDNILLQIPMQVLTEAEKAAGQPQQAGQNWQVLAEDQLNTQQKDADQQVDPRLAKLAHYFDQDETDE</sequence>
<dbReference type="Pfam" id="PF02620">
    <property type="entry name" value="YceD"/>
    <property type="match status" value="1"/>
</dbReference>
<reference evidence="1 2" key="1">
    <citation type="journal article" date="2019" name="Int. J. Syst. Evol. Microbiol.">
        <title>Lactobacillus salitolerans sp. nov., a novel lactic acid bacterium isolated from spent mushroom substrates.</title>
        <authorList>
            <person name="Tohno M."/>
            <person name="Tanizawa Y."/>
            <person name="Kojima Y."/>
            <person name="Sakamoto M."/>
            <person name="Nakamura Y."/>
            <person name="Ohkuma M."/>
            <person name="Kobayashi H."/>
        </authorList>
    </citation>
    <scope>NUCLEOTIDE SEQUENCE [LARGE SCALE GENOMIC DNA]</scope>
    <source>
        <strain evidence="1 2">YK43</strain>
    </source>
</reference>
<dbReference type="GO" id="GO:0003677">
    <property type="term" value="F:DNA binding"/>
    <property type="evidence" value="ECO:0007669"/>
    <property type="project" value="UniProtKB-KW"/>
</dbReference>
<keyword evidence="2" id="KW-1185">Reference proteome</keyword>
<dbReference type="AlphaFoldDB" id="A0A401IVR0"/>
<keyword evidence="1" id="KW-0238">DNA-binding</keyword>